<reference evidence="3 4" key="1">
    <citation type="submission" date="2020-07" db="EMBL/GenBank/DDBJ databases">
        <title>Genomic Encyclopedia of Type Strains, Phase IV (KMG-V): Genome sequencing to study the core and pangenomes of soil and plant-associated prokaryotes.</title>
        <authorList>
            <person name="Whitman W."/>
        </authorList>
    </citation>
    <scope>NUCLEOTIDE SEQUENCE [LARGE SCALE GENOMIC DNA]</scope>
    <source>
        <strain evidence="3 4">M8UP22</strain>
    </source>
</reference>
<evidence type="ECO:0000313" key="3">
    <source>
        <dbReference type="EMBL" id="NYF90924.1"/>
    </source>
</evidence>
<gene>
    <name evidence="3" type="ORF">HDF08_003026</name>
</gene>
<feature type="region of interest" description="Disordered" evidence="1">
    <location>
        <begin position="249"/>
        <end position="281"/>
    </location>
</feature>
<feature type="signal peptide" evidence="2">
    <location>
        <begin position="1"/>
        <end position="27"/>
    </location>
</feature>
<feature type="compositionally biased region" description="Low complexity" evidence="1">
    <location>
        <begin position="260"/>
        <end position="281"/>
    </location>
</feature>
<protein>
    <recommendedName>
        <fullName evidence="5">DUF5666 domain-containing protein</fullName>
    </recommendedName>
</protein>
<evidence type="ECO:0000313" key="4">
    <source>
        <dbReference type="Proteomes" id="UP000564385"/>
    </source>
</evidence>
<evidence type="ECO:0008006" key="5">
    <source>
        <dbReference type="Google" id="ProtNLM"/>
    </source>
</evidence>
<dbReference type="Proteomes" id="UP000564385">
    <property type="component" value="Unassembled WGS sequence"/>
</dbReference>
<comment type="caution">
    <text evidence="3">The sequence shown here is derived from an EMBL/GenBank/DDBJ whole genome shotgun (WGS) entry which is preliminary data.</text>
</comment>
<dbReference type="AlphaFoldDB" id="A0A852VKG5"/>
<organism evidence="3 4">
    <name type="scientific">Tunturiibacter lichenicola</name>
    <dbReference type="NCBI Taxonomy" id="2051959"/>
    <lineage>
        <taxon>Bacteria</taxon>
        <taxon>Pseudomonadati</taxon>
        <taxon>Acidobacteriota</taxon>
        <taxon>Terriglobia</taxon>
        <taxon>Terriglobales</taxon>
        <taxon>Acidobacteriaceae</taxon>
        <taxon>Tunturiibacter</taxon>
    </lineage>
</organism>
<keyword evidence="2" id="KW-0732">Signal</keyword>
<proteinExistence type="predicted"/>
<name>A0A852VKG5_9BACT</name>
<feature type="chain" id="PRO_5032592710" description="DUF5666 domain-containing protein" evidence="2">
    <location>
        <begin position="28"/>
        <end position="281"/>
    </location>
</feature>
<sequence length="281" mass="28273">MRQPWMGRFGTMALVMALAVMPSQVRAQQGDDEGEGGVVFAGGQMVRGTVTAATADHLTVKTEAGEVYQVVFSANTRVSKDRQPVKIADIKAGDGVGAMGVLDPATKTVHAVFVGVMDAEQVKKAREGMGKVYITGRVTAIDMEALKLTVLRPDGVTQVIGVDEQTSFKRGGRGMGILASGAGVTEMGPVGGRVSGGAGSANGAGESAGGAGGESITLADVKVGDAVAGRGALKNGLFVPTELGISDAAAMTRRRRRELSGSGAAAPAAGAAPAKPAAVPQ</sequence>
<accession>A0A852VKG5</accession>
<evidence type="ECO:0000256" key="1">
    <source>
        <dbReference type="SAM" id="MobiDB-lite"/>
    </source>
</evidence>
<dbReference type="EMBL" id="JACCCU010000002">
    <property type="protein sequence ID" value="NYF90924.1"/>
    <property type="molecule type" value="Genomic_DNA"/>
</dbReference>
<evidence type="ECO:0000256" key="2">
    <source>
        <dbReference type="SAM" id="SignalP"/>
    </source>
</evidence>